<dbReference type="InterPro" id="IPR012854">
    <property type="entry name" value="Cu_amine_oxidase-like_N"/>
</dbReference>
<reference evidence="2 3" key="1">
    <citation type="submission" date="2019-01" db="EMBL/GenBank/DDBJ databases">
        <title>Chengkuizengella sp. nov., isolated from deep-sea sediment of East Pacific Ocean.</title>
        <authorList>
            <person name="Yang J."/>
            <person name="Lai Q."/>
            <person name="Shao Z."/>
        </authorList>
    </citation>
    <scope>NUCLEOTIDE SEQUENCE [LARGE SCALE GENOMIC DNA]</scope>
    <source>
        <strain evidence="2 3">YPA3-1-1</strain>
    </source>
</reference>
<dbReference type="SUPFAM" id="SSF55383">
    <property type="entry name" value="Copper amine oxidase, domain N"/>
    <property type="match status" value="1"/>
</dbReference>
<protein>
    <submittedName>
        <fullName evidence="2">Copper amine oxidase N-terminal domain-containing protein</fullName>
    </submittedName>
</protein>
<gene>
    <name evidence="2" type="ORF">ERL59_20415</name>
</gene>
<feature type="domain" description="Copper amine oxidase-like N-terminal" evidence="1">
    <location>
        <begin position="2"/>
        <end position="80"/>
    </location>
</feature>
<dbReference type="AlphaFoldDB" id="A0A6N9Q9J6"/>
<proteinExistence type="predicted"/>
<comment type="caution">
    <text evidence="2">The sequence shown here is derived from an EMBL/GenBank/DDBJ whole genome shotgun (WGS) entry which is preliminary data.</text>
</comment>
<dbReference type="Pfam" id="PF07833">
    <property type="entry name" value="Cu_amine_oxidN1"/>
    <property type="match status" value="1"/>
</dbReference>
<accession>A0A6N9Q9J6</accession>
<dbReference type="Gene3D" id="3.30.457.10">
    <property type="entry name" value="Copper amine oxidase-like, N-terminal domain"/>
    <property type="match status" value="1"/>
</dbReference>
<dbReference type="EMBL" id="SIJB01000092">
    <property type="protein sequence ID" value="NBI31293.1"/>
    <property type="molecule type" value="Genomic_DNA"/>
</dbReference>
<feature type="non-terminal residue" evidence="2">
    <location>
        <position position="1"/>
    </location>
</feature>
<name>A0A6N9Q9J6_9BACL</name>
<dbReference type="RefSeq" id="WP_268894532.1">
    <property type="nucleotide sequence ID" value="NZ_SIJB01000092.1"/>
</dbReference>
<sequence>SELGLNVKWEQETKTVIGENEDLTVVLTLNSNLAKVNGEDVEMLVMPQLVNNHTFVPLRFVGESTGANVKWDSAMKTISITSLEPKVNDEELILELFDKYLTSSNERNLSEFLEVFNEQYEINREIDLKELSSSFFEEYDIETTIEELEIIEIDNDEAIVYAVEVYERKSGPFYVDNRQEIIYTLHKNKDGLWKISEDEIQKAENINLEKLKDIQIEVPSKDEKKIMNTLEKFFSGIDNGDAELFLSAFHEDSIISENLDGNEEMMKLIFEFVEYSDLEIDHASLVSSLDEDYLGLYVIHSFESTYYDEELDEIVTDTEENVHEMFHFKKSKDGSWKILFVETLNLETDLVEQ</sequence>
<evidence type="ECO:0000259" key="1">
    <source>
        <dbReference type="Pfam" id="PF07833"/>
    </source>
</evidence>
<evidence type="ECO:0000313" key="3">
    <source>
        <dbReference type="Proteomes" id="UP000448943"/>
    </source>
</evidence>
<keyword evidence="3" id="KW-1185">Reference proteome</keyword>
<dbReference type="Proteomes" id="UP000448943">
    <property type="component" value="Unassembled WGS sequence"/>
</dbReference>
<evidence type="ECO:0000313" key="2">
    <source>
        <dbReference type="EMBL" id="NBI31293.1"/>
    </source>
</evidence>
<dbReference type="InterPro" id="IPR036582">
    <property type="entry name" value="Mao_N_sf"/>
</dbReference>
<dbReference type="Gene3D" id="3.10.450.50">
    <property type="match status" value="1"/>
</dbReference>
<dbReference type="InterPro" id="IPR032710">
    <property type="entry name" value="NTF2-like_dom_sf"/>
</dbReference>
<dbReference type="SUPFAM" id="SSF54427">
    <property type="entry name" value="NTF2-like"/>
    <property type="match status" value="2"/>
</dbReference>
<organism evidence="2 3">
    <name type="scientific">Chengkuizengella marina</name>
    <dbReference type="NCBI Taxonomy" id="2507566"/>
    <lineage>
        <taxon>Bacteria</taxon>
        <taxon>Bacillati</taxon>
        <taxon>Bacillota</taxon>
        <taxon>Bacilli</taxon>
        <taxon>Bacillales</taxon>
        <taxon>Paenibacillaceae</taxon>
        <taxon>Chengkuizengella</taxon>
    </lineage>
</organism>